<dbReference type="NCBIfam" id="TIGR01167">
    <property type="entry name" value="LPXTG_anchor"/>
    <property type="match status" value="1"/>
</dbReference>
<keyword evidence="1" id="KW-0472">Membrane</keyword>
<evidence type="ECO:0008006" key="4">
    <source>
        <dbReference type="Google" id="ProtNLM"/>
    </source>
</evidence>
<evidence type="ECO:0000313" key="2">
    <source>
        <dbReference type="EMBL" id="GAA0618200.1"/>
    </source>
</evidence>
<feature type="transmembrane region" description="Helical" evidence="1">
    <location>
        <begin position="94"/>
        <end position="115"/>
    </location>
</feature>
<dbReference type="Proteomes" id="UP001501352">
    <property type="component" value="Unassembled WGS sequence"/>
</dbReference>
<feature type="transmembrane region" description="Helical" evidence="1">
    <location>
        <begin position="197"/>
        <end position="217"/>
    </location>
</feature>
<feature type="transmembrane region" description="Helical" evidence="1">
    <location>
        <begin position="168"/>
        <end position="191"/>
    </location>
</feature>
<keyword evidence="3" id="KW-1185">Reference proteome</keyword>
<evidence type="ECO:0000313" key="3">
    <source>
        <dbReference type="Proteomes" id="UP001501352"/>
    </source>
</evidence>
<feature type="transmembrane region" description="Helical" evidence="1">
    <location>
        <begin position="49"/>
        <end position="70"/>
    </location>
</feature>
<keyword evidence="1" id="KW-1133">Transmembrane helix</keyword>
<accession>A0ABP3S0K0</accession>
<gene>
    <name evidence="2" type="ORF">GCM10009422_11920</name>
</gene>
<sequence length="226" mass="24018">MDDAALQTEVRKRRGLYRGALIAAALGSVATAVGFVVGLPKTGDEATGWGVLAGAGLVIALAGVISALLLRPGRHWTPEGEQTKRDRLQGQRAYQLWLFPLVTLAFLVQATFALQDILSGEGGFGDYLSVALPVIYAWIVAAIAMGWDHLTRTNKRYMEDELTSVLRARAIAAAFIVMMAGGTIAFGLGLWRTDAAVVALPFVLAAGGAAAGIRYAWLDREFGKDG</sequence>
<dbReference type="RefSeq" id="WP_343791691.1">
    <property type="nucleotide sequence ID" value="NZ_BAAAGA010000002.1"/>
</dbReference>
<feature type="transmembrane region" description="Helical" evidence="1">
    <location>
        <begin position="16"/>
        <end position="37"/>
    </location>
</feature>
<proteinExistence type="predicted"/>
<reference evidence="3" key="1">
    <citation type="journal article" date="2019" name="Int. J. Syst. Evol. Microbiol.">
        <title>The Global Catalogue of Microorganisms (GCM) 10K type strain sequencing project: providing services to taxonomists for standard genome sequencing and annotation.</title>
        <authorList>
            <consortium name="The Broad Institute Genomics Platform"/>
            <consortium name="The Broad Institute Genome Sequencing Center for Infectious Disease"/>
            <person name="Wu L."/>
            <person name="Ma J."/>
        </authorList>
    </citation>
    <scope>NUCLEOTIDE SEQUENCE [LARGE SCALE GENOMIC DNA]</scope>
    <source>
        <strain evidence="3">JCM 12928</strain>
    </source>
</reference>
<organism evidence="2 3">
    <name type="scientific">Brevundimonas kwangchunensis</name>
    <dbReference type="NCBI Taxonomy" id="322163"/>
    <lineage>
        <taxon>Bacteria</taxon>
        <taxon>Pseudomonadati</taxon>
        <taxon>Pseudomonadota</taxon>
        <taxon>Alphaproteobacteria</taxon>
        <taxon>Caulobacterales</taxon>
        <taxon>Caulobacteraceae</taxon>
        <taxon>Brevundimonas</taxon>
    </lineage>
</organism>
<comment type="caution">
    <text evidence="2">The sequence shown here is derived from an EMBL/GenBank/DDBJ whole genome shotgun (WGS) entry which is preliminary data.</text>
</comment>
<feature type="transmembrane region" description="Helical" evidence="1">
    <location>
        <begin position="127"/>
        <end position="147"/>
    </location>
</feature>
<dbReference type="EMBL" id="BAAAGA010000002">
    <property type="protein sequence ID" value="GAA0618200.1"/>
    <property type="molecule type" value="Genomic_DNA"/>
</dbReference>
<protein>
    <recommendedName>
        <fullName evidence="4">DUF2178 domain-containing protein</fullName>
    </recommendedName>
</protein>
<evidence type="ECO:0000256" key="1">
    <source>
        <dbReference type="SAM" id="Phobius"/>
    </source>
</evidence>
<keyword evidence="1" id="KW-0812">Transmembrane</keyword>
<name>A0ABP3S0K0_9CAUL</name>